<dbReference type="PANTHER" id="PTHR24421:SF63">
    <property type="entry name" value="SENSOR HISTIDINE KINASE DESK"/>
    <property type="match status" value="1"/>
</dbReference>
<evidence type="ECO:0000256" key="1">
    <source>
        <dbReference type="ARBA" id="ARBA00022679"/>
    </source>
</evidence>
<dbReference type="RefSeq" id="WP_271186980.1">
    <property type="nucleotide sequence ID" value="NZ_BSFE01000005.1"/>
</dbReference>
<feature type="transmembrane region" description="Helical" evidence="4">
    <location>
        <begin position="47"/>
        <end position="66"/>
    </location>
</feature>
<comment type="caution">
    <text evidence="6">The sequence shown here is derived from an EMBL/GenBank/DDBJ whole genome shotgun (WGS) entry which is preliminary data.</text>
</comment>
<dbReference type="PANTHER" id="PTHR24421">
    <property type="entry name" value="NITRATE/NITRITE SENSOR PROTEIN NARX-RELATED"/>
    <property type="match status" value="1"/>
</dbReference>
<dbReference type="GO" id="GO:0000155">
    <property type="term" value="F:phosphorelay sensor kinase activity"/>
    <property type="evidence" value="ECO:0007669"/>
    <property type="project" value="InterPro"/>
</dbReference>
<protein>
    <submittedName>
        <fullName evidence="6">Histidine kinase</fullName>
    </submittedName>
</protein>
<keyword evidence="7" id="KW-1185">Reference proteome</keyword>
<gene>
    <name evidence="6" type="ORF">GCM10017621_21250</name>
</gene>
<feature type="transmembrane region" description="Helical" evidence="4">
    <location>
        <begin position="78"/>
        <end position="103"/>
    </location>
</feature>
<proteinExistence type="predicted"/>
<feature type="transmembrane region" description="Helical" evidence="4">
    <location>
        <begin position="115"/>
        <end position="133"/>
    </location>
</feature>
<dbReference type="InterPro" id="IPR011712">
    <property type="entry name" value="Sig_transdc_His_kin_sub3_dim/P"/>
</dbReference>
<keyword evidence="4" id="KW-0812">Transmembrane</keyword>
<keyword evidence="1" id="KW-0808">Transferase</keyword>
<reference evidence="6" key="1">
    <citation type="journal article" date="2014" name="Int. J. Syst. Evol. Microbiol.">
        <title>Complete genome sequence of Corynebacterium casei LMG S-19264T (=DSM 44701T), isolated from a smear-ripened cheese.</title>
        <authorList>
            <consortium name="US DOE Joint Genome Institute (JGI-PGF)"/>
            <person name="Walter F."/>
            <person name="Albersmeier A."/>
            <person name="Kalinowski J."/>
            <person name="Ruckert C."/>
        </authorList>
    </citation>
    <scope>NUCLEOTIDE SEQUENCE</scope>
    <source>
        <strain evidence="6">VKM B-1513</strain>
    </source>
</reference>
<dbReference type="Proteomes" id="UP001143486">
    <property type="component" value="Unassembled WGS sequence"/>
</dbReference>
<keyword evidence="3" id="KW-0902">Two-component regulatory system</keyword>
<dbReference type="Gene3D" id="1.20.5.1930">
    <property type="match status" value="1"/>
</dbReference>
<evidence type="ECO:0000256" key="3">
    <source>
        <dbReference type="ARBA" id="ARBA00023012"/>
    </source>
</evidence>
<dbReference type="GO" id="GO:0016020">
    <property type="term" value="C:membrane"/>
    <property type="evidence" value="ECO:0007669"/>
    <property type="project" value="InterPro"/>
</dbReference>
<dbReference type="GO" id="GO:0046983">
    <property type="term" value="F:protein dimerization activity"/>
    <property type="evidence" value="ECO:0007669"/>
    <property type="project" value="InterPro"/>
</dbReference>
<keyword evidence="2 6" id="KW-0418">Kinase</keyword>
<feature type="transmembrane region" description="Helical" evidence="4">
    <location>
        <begin position="23"/>
        <end position="40"/>
    </location>
</feature>
<dbReference type="InterPro" id="IPR050482">
    <property type="entry name" value="Sensor_HK_TwoCompSys"/>
</dbReference>
<keyword evidence="4" id="KW-0472">Membrane</keyword>
<keyword evidence="4" id="KW-1133">Transmembrane helix</keyword>
<dbReference type="InterPro" id="IPR036890">
    <property type="entry name" value="HATPase_C_sf"/>
</dbReference>
<evidence type="ECO:0000256" key="4">
    <source>
        <dbReference type="SAM" id="Phobius"/>
    </source>
</evidence>
<dbReference type="Gene3D" id="3.30.565.10">
    <property type="entry name" value="Histidine kinase-like ATPase, C-terminal domain"/>
    <property type="match status" value="1"/>
</dbReference>
<accession>A0A9W6MNZ8</accession>
<reference evidence="6" key="2">
    <citation type="submission" date="2023-01" db="EMBL/GenBank/DDBJ databases">
        <authorList>
            <person name="Sun Q."/>
            <person name="Evtushenko L."/>
        </authorList>
    </citation>
    <scope>NUCLEOTIDE SEQUENCE</scope>
    <source>
        <strain evidence="6">VKM B-1513</strain>
    </source>
</reference>
<evidence type="ECO:0000313" key="7">
    <source>
        <dbReference type="Proteomes" id="UP001143486"/>
    </source>
</evidence>
<dbReference type="CDD" id="cd16917">
    <property type="entry name" value="HATPase_UhpB-NarQ-NarX-like"/>
    <property type="match status" value="1"/>
</dbReference>
<name>A0A9W6MNZ8_9PROT</name>
<sequence length="373" mass="40109">MKARLQNVKTQGRWWRHLSPHRPWIYLVYLVLPFAPWFYGVPAGETLAVTIVATALFLCLFVFAMIRRDWTSLPAALAVQLLGFWLLGVNPGAAVYLIFAVAMMARIRDRQWQRIGLAAWLAALVAGCLATGVPWLYSLAYLVFGAIIAAATAWSARSEEREAVREEMEADAAARAVEAERQRIARDLHDLLGHTLSVVTLKADLANRLFDADPGRAKAELAAIQQIGRDALAEVREAVTGLRVRPLAEVAGEIAGRLRDAGLEVSLDLPADANLSDMAAGAFGMVVREGATNVLRHAGARRVAISLHTDAAGLVLTLADDGRGGARFAGRGLDGLRQRLAEAGMTLHTARGLDGRGSALRAVWPAGTGDTAS</sequence>
<evidence type="ECO:0000256" key="2">
    <source>
        <dbReference type="ARBA" id="ARBA00022777"/>
    </source>
</evidence>
<dbReference type="Pfam" id="PF07730">
    <property type="entry name" value="HisKA_3"/>
    <property type="match status" value="1"/>
</dbReference>
<evidence type="ECO:0000313" key="6">
    <source>
        <dbReference type="EMBL" id="GLK52617.1"/>
    </source>
</evidence>
<dbReference type="EMBL" id="BSFE01000005">
    <property type="protein sequence ID" value="GLK52617.1"/>
    <property type="molecule type" value="Genomic_DNA"/>
</dbReference>
<dbReference type="AlphaFoldDB" id="A0A9W6MNZ8"/>
<feature type="domain" description="Signal transduction histidine kinase subgroup 3 dimerisation and phosphoacceptor" evidence="5">
    <location>
        <begin position="180"/>
        <end position="243"/>
    </location>
</feature>
<dbReference type="SUPFAM" id="SSF55874">
    <property type="entry name" value="ATPase domain of HSP90 chaperone/DNA topoisomerase II/histidine kinase"/>
    <property type="match status" value="1"/>
</dbReference>
<organism evidence="6 7">
    <name type="scientific">Maricaulis virginensis</name>
    <dbReference type="NCBI Taxonomy" id="144022"/>
    <lineage>
        <taxon>Bacteria</taxon>
        <taxon>Pseudomonadati</taxon>
        <taxon>Pseudomonadota</taxon>
        <taxon>Alphaproteobacteria</taxon>
        <taxon>Maricaulales</taxon>
        <taxon>Maricaulaceae</taxon>
        <taxon>Maricaulis</taxon>
    </lineage>
</organism>
<evidence type="ECO:0000259" key="5">
    <source>
        <dbReference type="Pfam" id="PF07730"/>
    </source>
</evidence>